<proteinExistence type="predicted"/>
<dbReference type="EnsemblPlants" id="PGSC0003DMT400059355">
    <property type="protein sequence ID" value="PGSC0003DMT400059355"/>
    <property type="gene ID" value="PGSC0003DMG400023060"/>
</dbReference>
<dbReference type="Gramene" id="PGSC0003DMT400059355">
    <property type="protein sequence ID" value="PGSC0003DMT400059355"/>
    <property type="gene ID" value="PGSC0003DMG400023060"/>
</dbReference>
<dbReference type="PaxDb" id="4113-PGSC0003DMT400059355"/>
<accession>M1C454</accession>
<organism evidence="1 2">
    <name type="scientific">Solanum tuberosum</name>
    <name type="common">Potato</name>
    <dbReference type="NCBI Taxonomy" id="4113"/>
    <lineage>
        <taxon>Eukaryota</taxon>
        <taxon>Viridiplantae</taxon>
        <taxon>Streptophyta</taxon>
        <taxon>Embryophyta</taxon>
        <taxon>Tracheophyta</taxon>
        <taxon>Spermatophyta</taxon>
        <taxon>Magnoliopsida</taxon>
        <taxon>eudicotyledons</taxon>
        <taxon>Gunneridae</taxon>
        <taxon>Pentapetalae</taxon>
        <taxon>asterids</taxon>
        <taxon>lamiids</taxon>
        <taxon>Solanales</taxon>
        <taxon>Solanaceae</taxon>
        <taxon>Solanoideae</taxon>
        <taxon>Solaneae</taxon>
        <taxon>Solanum</taxon>
    </lineage>
</organism>
<protein>
    <submittedName>
        <fullName evidence="1">Uncharacterized protein</fullName>
    </submittedName>
</protein>
<reference evidence="1" key="2">
    <citation type="submission" date="2015-06" db="UniProtKB">
        <authorList>
            <consortium name="EnsemblPlants"/>
        </authorList>
    </citation>
    <scope>IDENTIFICATION</scope>
    <source>
        <strain evidence="1">DM1-3 516 R44</strain>
    </source>
</reference>
<keyword evidence="2" id="KW-1185">Reference proteome</keyword>
<name>M1C454_SOLTU</name>
<dbReference type="InParanoid" id="M1C454"/>
<dbReference type="AlphaFoldDB" id="M1C454"/>
<evidence type="ECO:0000313" key="2">
    <source>
        <dbReference type="Proteomes" id="UP000011115"/>
    </source>
</evidence>
<sequence length="59" mass="6658">MPFSVRDALESWSSRDVEKAIKSMLMMIPGVIFGVYGQRGTKGVLMEFQLLEIFCEADV</sequence>
<dbReference type="Proteomes" id="UP000011115">
    <property type="component" value="Unassembled WGS sequence"/>
</dbReference>
<evidence type="ECO:0000313" key="1">
    <source>
        <dbReference type="EnsemblPlants" id="PGSC0003DMT400059355"/>
    </source>
</evidence>
<dbReference type="HOGENOM" id="CLU_2965509_0_0_1"/>
<reference evidence="2" key="1">
    <citation type="journal article" date="2011" name="Nature">
        <title>Genome sequence and analysis of the tuber crop potato.</title>
        <authorList>
            <consortium name="The Potato Genome Sequencing Consortium"/>
        </authorList>
    </citation>
    <scope>NUCLEOTIDE SEQUENCE [LARGE SCALE GENOMIC DNA]</scope>
    <source>
        <strain evidence="2">cv. DM1-3 516 R44</strain>
    </source>
</reference>